<dbReference type="InterPro" id="IPR016032">
    <property type="entry name" value="Sig_transdc_resp-reg_C-effctor"/>
</dbReference>
<reference evidence="3 4" key="1">
    <citation type="submission" date="2020-03" db="EMBL/GenBank/DDBJ databases">
        <title>Draft genome of Streptomyces sp. ventii, isolated from the Axial Seamount in the Pacific Ocean, and resequencing of the two type strains Streptomyces lonarensis strain NCL 716 and Streptomyces bohaiensis strain 11A07.</title>
        <authorList>
            <person name="Loughran R.M."/>
            <person name="Pfannmuller K.M."/>
            <person name="Wasson B.J."/>
            <person name="Deadmond M.C."/>
            <person name="Paddock B.E."/>
            <person name="Koyack M.J."/>
            <person name="Gallegos D.A."/>
            <person name="Mitchell E.A."/>
            <person name="Ushijima B."/>
            <person name="Saw J.H."/>
            <person name="Mcphail K.L."/>
            <person name="Videau P."/>
        </authorList>
    </citation>
    <scope>NUCLEOTIDE SEQUENCE [LARGE SCALE GENOMIC DNA]</scope>
    <source>
        <strain evidence="3 4">11A07</strain>
    </source>
</reference>
<organism evidence="3 4">
    <name type="scientific">Streptomyces bohaiensis</name>
    <dbReference type="NCBI Taxonomy" id="1431344"/>
    <lineage>
        <taxon>Bacteria</taxon>
        <taxon>Bacillati</taxon>
        <taxon>Actinomycetota</taxon>
        <taxon>Actinomycetes</taxon>
        <taxon>Kitasatosporales</taxon>
        <taxon>Streptomycetaceae</taxon>
        <taxon>Streptomyces</taxon>
    </lineage>
</organism>
<dbReference type="EMBL" id="JAAVJC010000037">
    <property type="protein sequence ID" value="NJQ14760.1"/>
    <property type="molecule type" value="Genomic_DNA"/>
</dbReference>
<sequence>MLARVVDGLADGTGGSALVTLAGGAGAGQESLVGSAVARARALGYRVVHTRAPRPGATDPVGATAARAPLIPGCGTPADGGAMRRLLAATRTRPLLLAVEEAQWLDPRALGELRALLRRSTPARLTVVCAGTTGAGPADGSGWLGAVGSSFGPPAHHLRLAPLPHDEIASLVTLLCGPATEEFTDEAARVSGAHPAVLHDLLLRHTARGLPADADGARGLGEAGRAVLGDHLLAALRGLGGGARSLVAALAVCGELLDPAAVSSVAAADRTETGPALRELAEAPGIRRHPGDRLTVDPGVRSRLLEELDDQERAALHARAAHLAHRAGAADRAVADLLLAARPDGAADAPWAVRTLRRAAREAARGDDHIRSAALLDRLAEREADPERRARLDVESAAALLVARPEIGDARIARILRTPGIPAAVRLRAADLGITGGGALERALTDALEEAAGDERATLLALGWAADPASRRTAVGLPPLPRLPDRPSLPAQAAVRAHQLALRGERMEQSVALARAALGDAAAARCGTGPAGAGATVGESVQLVLAACRALSLTDVPEEAEVALDRLLGELRGAPLRLARPHLLALRGEINLRRGRLAQAERDLEAAGSAVAATVRARVLVPYIHGLRAFVDLEAGRGRRARQWAFAPLPPAARSGEHHAWLLFARGALSLSEGRLHRALGDLHECGRLLEHRGHLNPALIPWRSVAAFGFRALGREAEGRAAVEAERARARRWGAGSALAWAEVAAEQGEPGPRAPEAERADRLARVGSAVSRARSGPTGPQYARVLAELAELHIGAPADGDPRAPATLHELTALTADYPSAPMADRARVLAGAATSAASVPGWDALSAAERQAALLAGRGDTNREIAALLEISLRAVELRITRVYRKLGVRGRPELRALVDPRTRKDCELDAGPAGRRTGCDPGGAG</sequence>
<keyword evidence="4" id="KW-1185">Reference proteome</keyword>
<dbReference type="CDD" id="cd06170">
    <property type="entry name" value="LuxR_C_like"/>
    <property type="match status" value="1"/>
</dbReference>
<dbReference type="InterPro" id="IPR036388">
    <property type="entry name" value="WH-like_DNA-bd_sf"/>
</dbReference>
<name>A0ABX1C6F3_9ACTN</name>
<dbReference type="PROSITE" id="PS50043">
    <property type="entry name" value="HTH_LUXR_2"/>
    <property type="match status" value="1"/>
</dbReference>
<evidence type="ECO:0000259" key="2">
    <source>
        <dbReference type="PROSITE" id="PS50043"/>
    </source>
</evidence>
<dbReference type="Gene3D" id="1.10.10.10">
    <property type="entry name" value="Winged helix-like DNA-binding domain superfamily/Winged helix DNA-binding domain"/>
    <property type="match status" value="1"/>
</dbReference>
<dbReference type="SUPFAM" id="SSF46894">
    <property type="entry name" value="C-terminal effector domain of the bipartite response regulators"/>
    <property type="match status" value="1"/>
</dbReference>
<evidence type="ECO:0000313" key="3">
    <source>
        <dbReference type="EMBL" id="NJQ14760.1"/>
    </source>
</evidence>
<comment type="caution">
    <text evidence="3">The sequence shown here is derived from an EMBL/GenBank/DDBJ whole genome shotgun (WGS) entry which is preliminary data.</text>
</comment>
<gene>
    <name evidence="3" type="ORF">HCN52_07330</name>
</gene>
<dbReference type="Proteomes" id="UP000727056">
    <property type="component" value="Unassembled WGS sequence"/>
</dbReference>
<dbReference type="Pfam" id="PF00196">
    <property type="entry name" value="GerE"/>
    <property type="match status" value="1"/>
</dbReference>
<evidence type="ECO:0000256" key="1">
    <source>
        <dbReference type="SAM" id="MobiDB-lite"/>
    </source>
</evidence>
<protein>
    <recommendedName>
        <fullName evidence="2">HTH luxR-type domain-containing protein</fullName>
    </recommendedName>
</protein>
<dbReference type="InterPro" id="IPR000792">
    <property type="entry name" value="Tscrpt_reg_LuxR_C"/>
</dbReference>
<evidence type="ECO:0000313" key="4">
    <source>
        <dbReference type="Proteomes" id="UP000727056"/>
    </source>
</evidence>
<feature type="domain" description="HTH luxR-type" evidence="2">
    <location>
        <begin position="841"/>
        <end position="906"/>
    </location>
</feature>
<accession>A0ABX1C6F3</accession>
<dbReference type="RefSeq" id="WP_168087551.1">
    <property type="nucleotide sequence ID" value="NZ_BHZH01000272.1"/>
</dbReference>
<dbReference type="SMART" id="SM00421">
    <property type="entry name" value="HTH_LUXR"/>
    <property type="match status" value="1"/>
</dbReference>
<feature type="region of interest" description="Disordered" evidence="1">
    <location>
        <begin position="909"/>
        <end position="929"/>
    </location>
</feature>
<proteinExistence type="predicted"/>